<feature type="compositionally biased region" description="Basic residues" evidence="1">
    <location>
        <begin position="34"/>
        <end position="45"/>
    </location>
</feature>
<proteinExistence type="predicted"/>
<dbReference type="OrthoDB" id="5566900at2"/>
<reference evidence="3 4" key="1">
    <citation type="submission" date="2017-09" db="EMBL/GenBank/DDBJ databases">
        <authorList>
            <person name="Lee N."/>
            <person name="Cho B.-K."/>
        </authorList>
    </citation>
    <scope>NUCLEOTIDE SEQUENCE [LARGE SCALE GENOMIC DNA]</scope>
    <source>
        <strain evidence="3 4">ATCC 12461</strain>
    </source>
</reference>
<feature type="region of interest" description="Disordered" evidence="1">
    <location>
        <begin position="1"/>
        <end position="75"/>
    </location>
</feature>
<dbReference type="Proteomes" id="UP000326553">
    <property type="component" value="Chromosome"/>
</dbReference>
<accession>A0A5J6HIL1</accession>
<dbReference type="InterPro" id="IPR013216">
    <property type="entry name" value="Methyltransf_11"/>
</dbReference>
<dbReference type="EMBL" id="CP023695">
    <property type="protein sequence ID" value="QEV19102.1"/>
    <property type="molecule type" value="Genomic_DNA"/>
</dbReference>
<dbReference type="GO" id="GO:0032259">
    <property type="term" value="P:methylation"/>
    <property type="evidence" value="ECO:0007669"/>
    <property type="project" value="UniProtKB-KW"/>
</dbReference>
<evidence type="ECO:0000256" key="1">
    <source>
        <dbReference type="SAM" id="MobiDB-lite"/>
    </source>
</evidence>
<gene>
    <name evidence="3" type="ORF">CP975_17830</name>
</gene>
<dbReference type="InterPro" id="IPR029063">
    <property type="entry name" value="SAM-dependent_MTases_sf"/>
</dbReference>
<keyword evidence="3" id="KW-0489">Methyltransferase</keyword>
<dbReference type="Pfam" id="PF08241">
    <property type="entry name" value="Methyltransf_11"/>
    <property type="match status" value="1"/>
</dbReference>
<dbReference type="SUPFAM" id="SSF53335">
    <property type="entry name" value="S-adenosyl-L-methionine-dependent methyltransferases"/>
    <property type="match status" value="1"/>
</dbReference>
<dbReference type="KEGG" id="salw:CP975_17830"/>
<evidence type="ECO:0000313" key="4">
    <source>
        <dbReference type="Proteomes" id="UP000326553"/>
    </source>
</evidence>
<name>A0A5J6HIL1_STRAD</name>
<protein>
    <submittedName>
        <fullName evidence="3">Class I SAM-dependent methyltransferase</fullName>
    </submittedName>
</protein>
<dbReference type="PANTHER" id="PTHR43591">
    <property type="entry name" value="METHYLTRANSFERASE"/>
    <property type="match status" value="1"/>
</dbReference>
<dbReference type="AlphaFoldDB" id="A0A5J6HIL1"/>
<dbReference type="PANTHER" id="PTHR43591:SF110">
    <property type="entry name" value="RHODANESE DOMAIN-CONTAINING PROTEIN"/>
    <property type="match status" value="1"/>
</dbReference>
<dbReference type="GO" id="GO:0008757">
    <property type="term" value="F:S-adenosylmethionine-dependent methyltransferase activity"/>
    <property type="evidence" value="ECO:0007669"/>
    <property type="project" value="InterPro"/>
</dbReference>
<dbReference type="Gene3D" id="3.40.50.150">
    <property type="entry name" value="Vaccinia Virus protein VP39"/>
    <property type="match status" value="1"/>
</dbReference>
<feature type="domain" description="Methyltransferase type 11" evidence="2">
    <location>
        <begin position="161"/>
        <end position="248"/>
    </location>
</feature>
<feature type="compositionally biased region" description="Pro residues" evidence="1">
    <location>
        <begin position="1"/>
        <end position="16"/>
    </location>
</feature>
<evidence type="ECO:0000259" key="2">
    <source>
        <dbReference type="Pfam" id="PF08241"/>
    </source>
</evidence>
<sequence>MARSGLPPPPLHPAPRGPVARRARVRVQGPRAPRPGRGRPRRPARPLRAGRAVAQRHRRSVRVRTAQVGGPAPREELRQPAVRLGGPVGMRTPAGLRTAMAKINYLKVNERYWDSNSELYHDAHPEHFDAARHPSWGIWHLPESDLRIFTDDLPAGSRIIDLGCGIGHDTEGFARAGFRAYGVELSSGQLSRALGGQAAGFVQAAAERLPFRSGVFDAAFCDHGAFDFSPPRRLLEEAHRVLRPGGILGLCTYSPLLQMCFDNQSGTVGEHLANPYGDARMKYGGDVVVFHSTYAQWIDMFRDCGFTIERLVEPTAPADGGTYFKEALDREWAEKWPAEVLWKVRKA</sequence>
<evidence type="ECO:0000313" key="3">
    <source>
        <dbReference type="EMBL" id="QEV19102.1"/>
    </source>
</evidence>
<keyword evidence="3" id="KW-0808">Transferase</keyword>
<keyword evidence="4" id="KW-1185">Reference proteome</keyword>
<dbReference type="CDD" id="cd02440">
    <property type="entry name" value="AdoMet_MTases"/>
    <property type="match status" value="1"/>
</dbReference>
<organism evidence="3 4">
    <name type="scientific">Streptomyces alboniger</name>
    <dbReference type="NCBI Taxonomy" id="132473"/>
    <lineage>
        <taxon>Bacteria</taxon>
        <taxon>Bacillati</taxon>
        <taxon>Actinomycetota</taxon>
        <taxon>Actinomycetes</taxon>
        <taxon>Kitasatosporales</taxon>
        <taxon>Streptomycetaceae</taxon>
        <taxon>Streptomyces</taxon>
        <taxon>Streptomyces aurantiacus group</taxon>
    </lineage>
</organism>